<feature type="transmembrane region" description="Helical" evidence="7">
    <location>
        <begin position="339"/>
        <end position="360"/>
    </location>
</feature>
<dbReference type="GO" id="GO:0005789">
    <property type="term" value="C:endoplasmic reticulum membrane"/>
    <property type="evidence" value="ECO:0007669"/>
    <property type="project" value="TreeGrafter"/>
</dbReference>
<feature type="transmembrane region" description="Helical" evidence="7">
    <location>
        <begin position="284"/>
        <end position="304"/>
    </location>
</feature>
<evidence type="ECO:0000256" key="7">
    <source>
        <dbReference type="SAM" id="Phobius"/>
    </source>
</evidence>
<feature type="transmembrane region" description="Helical" evidence="7">
    <location>
        <begin position="50"/>
        <end position="74"/>
    </location>
</feature>
<feature type="transmembrane region" description="Helical" evidence="7">
    <location>
        <begin position="253"/>
        <end position="272"/>
    </location>
</feature>
<dbReference type="GO" id="GO:0004307">
    <property type="term" value="F:ethanolaminephosphotransferase activity"/>
    <property type="evidence" value="ECO:0007669"/>
    <property type="project" value="TreeGrafter"/>
</dbReference>
<dbReference type="GO" id="GO:0004142">
    <property type="term" value="F:diacylglycerol cholinephosphotransferase activity"/>
    <property type="evidence" value="ECO:0007669"/>
    <property type="project" value="TreeGrafter"/>
</dbReference>
<keyword evidence="3 5" id="KW-0808">Transferase</keyword>
<dbReference type="PANTHER" id="PTHR10414:SF37">
    <property type="entry name" value="BB IN A BOXCAR, ISOFORM C"/>
    <property type="match status" value="1"/>
</dbReference>
<evidence type="ECO:0000256" key="3">
    <source>
        <dbReference type="ARBA" id="ARBA00022679"/>
    </source>
</evidence>
<dbReference type="GO" id="GO:0005794">
    <property type="term" value="C:Golgi apparatus"/>
    <property type="evidence" value="ECO:0007669"/>
    <property type="project" value="TreeGrafter"/>
</dbReference>
<sequence>MCGWLSADVLDEDQVIRIVEHKYKVYGKSFCEPLLEGFWKWSVRYIPAQIAPNALTLAGLLAIVLPAGVLLYCSPYFRDEISPVCILLFALGVFIYQTLDALDGLHARQTNTCSQLGELFDHGCDAISMCFASLGYFSTIGLGRNPTVMFVEFFIFGCVFYFSQWQSYVTGVMCFDGFSVTEAILVCILSCIISALFGVSIWQTKDPIFGLEINQIQFIIVVLGSVVLFSRFGHTISVGGSGKFGTTVANTSVLFPICPLLLVLGSAVLLATRSPSDIYHNHPCMFLLGFGAVMAKISQNLVIAHMTKSGIALFDSVMLGPFSLLVNLYFECPINERFLLWLFVLWSTLDMLYFCIRVAIQVANFLNLYIFRVDRPAMTATGMRRPRLTTRSGPSSGTRSSSDSPSASLRTRTRRLAH</sequence>
<accession>A0A8S9YD95</accession>
<feature type="region of interest" description="Disordered" evidence="6">
    <location>
        <begin position="382"/>
        <end position="418"/>
    </location>
</feature>
<dbReference type="EMBL" id="JTDE01021878">
    <property type="protein sequence ID" value="KAF7232347.1"/>
    <property type="molecule type" value="Genomic_DNA"/>
</dbReference>
<feature type="transmembrane region" description="Helical" evidence="7">
    <location>
        <begin position="146"/>
        <end position="163"/>
    </location>
</feature>
<dbReference type="InterPro" id="IPR043130">
    <property type="entry name" value="CDP-OH_PTrfase_TM_dom"/>
</dbReference>
<keyword evidence="9" id="KW-1185">Reference proteome</keyword>
<dbReference type="GO" id="GO:0006646">
    <property type="term" value="P:phosphatidylethanolamine biosynthetic process"/>
    <property type="evidence" value="ECO:0007669"/>
    <property type="project" value="TreeGrafter"/>
</dbReference>
<keyword evidence="4 7" id="KW-0472">Membrane</keyword>
<evidence type="ECO:0000256" key="5">
    <source>
        <dbReference type="RuleBase" id="RU003750"/>
    </source>
</evidence>
<feature type="transmembrane region" description="Helical" evidence="7">
    <location>
        <begin position="310"/>
        <end position="330"/>
    </location>
</feature>
<dbReference type="Proteomes" id="UP000822476">
    <property type="component" value="Unassembled WGS sequence"/>
</dbReference>
<dbReference type="PIRSF" id="PIRSF015665">
    <property type="entry name" value="CHOPT"/>
    <property type="match status" value="1"/>
</dbReference>
<keyword evidence="7" id="KW-1133">Transmembrane helix</keyword>
<keyword evidence="7" id="KW-0812">Transmembrane</keyword>
<comment type="caution">
    <text evidence="8">The sequence shown here is derived from an EMBL/GenBank/DDBJ whole genome shotgun (WGS) entry which is preliminary data.</text>
</comment>
<dbReference type="PROSITE" id="PS00379">
    <property type="entry name" value="CDP_ALCOHOL_P_TRANSF"/>
    <property type="match status" value="1"/>
</dbReference>
<evidence type="ECO:0000256" key="6">
    <source>
        <dbReference type="SAM" id="MobiDB-lite"/>
    </source>
</evidence>
<evidence type="ECO:0000313" key="9">
    <source>
        <dbReference type="Proteomes" id="UP000822476"/>
    </source>
</evidence>
<dbReference type="Pfam" id="PF01066">
    <property type="entry name" value="CDP-OH_P_transf"/>
    <property type="match status" value="1"/>
</dbReference>
<evidence type="ECO:0000313" key="8">
    <source>
        <dbReference type="EMBL" id="KAF7232347.1"/>
    </source>
</evidence>
<evidence type="ECO:0008006" key="10">
    <source>
        <dbReference type="Google" id="ProtNLM"/>
    </source>
</evidence>
<feature type="transmembrane region" description="Helical" evidence="7">
    <location>
        <begin position="119"/>
        <end position="139"/>
    </location>
</feature>
<comment type="similarity">
    <text evidence="2 5">Belongs to the CDP-alcohol phosphatidyltransferase class-I family.</text>
</comment>
<feature type="transmembrane region" description="Helical" evidence="7">
    <location>
        <begin position="216"/>
        <end position="233"/>
    </location>
</feature>
<evidence type="ECO:0000256" key="4">
    <source>
        <dbReference type="ARBA" id="ARBA00023136"/>
    </source>
</evidence>
<dbReference type="InterPro" id="IPR014472">
    <property type="entry name" value="CHOPT"/>
</dbReference>
<evidence type="ECO:0000256" key="1">
    <source>
        <dbReference type="ARBA" id="ARBA00004370"/>
    </source>
</evidence>
<dbReference type="InterPro" id="IPR000462">
    <property type="entry name" value="CDP-OH_P_trans"/>
</dbReference>
<gene>
    <name evidence="8" type="ORF">EG68_11079</name>
</gene>
<dbReference type="OrthoDB" id="196717at2759"/>
<protein>
    <recommendedName>
        <fullName evidence="10">Cholinephosphotransferase 1</fullName>
    </recommendedName>
</protein>
<feature type="transmembrane region" description="Helical" evidence="7">
    <location>
        <begin position="183"/>
        <end position="204"/>
    </location>
</feature>
<evidence type="ECO:0000256" key="2">
    <source>
        <dbReference type="ARBA" id="ARBA00010441"/>
    </source>
</evidence>
<dbReference type="PANTHER" id="PTHR10414">
    <property type="entry name" value="ETHANOLAMINEPHOSPHOTRANSFERASE"/>
    <property type="match status" value="1"/>
</dbReference>
<proteinExistence type="inferred from homology"/>
<name>A0A8S9YD95_9TREM</name>
<feature type="compositionally biased region" description="Low complexity" evidence="6">
    <location>
        <begin position="389"/>
        <end position="410"/>
    </location>
</feature>
<feature type="transmembrane region" description="Helical" evidence="7">
    <location>
        <begin position="81"/>
        <end position="99"/>
    </location>
</feature>
<dbReference type="AlphaFoldDB" id="A0A8S9YD95"/>
<comment type="subcellular location">
    <subcellularLocation>
        <location evidence="1">Membrane</location>
    </subcellularLocation>
</comment>
<dbReference type="InterPro" id="IPR048254">
    <property type="entry name" value="CDP_ALCOHOL_P_TRANSF_CS"/>
</dbReference>
<reference evidence="8" key="1">
    <citation type="submission" date="2019-07" db="EMBL/GenBank/DDBJ databases">
        <title>Annotation for the trematode Paragonimus miyazaki's.</title>
        <authorList>
            <person name="Choi Y.-J."/>
        </authorList>
    </citation>
    <scope>NUCLEOTIDE SEQUENCE</scope>
    <source>
        <strain evidence="8">Japan</strain>
    </source>
</reference>
<organism evidence="8 9">
    <name type="scientific">Paragonimus skrjabini miyazakii</name>
    <dbReference type="NCBI Taxonomy" id="59628"/>
    <lineage>
        <taxon>Eukaryota</taxon>
        <taxon>Metazoa</taxon>
        <taxon>Spiralia</taxon>
        <taxon>Lophotrochozoa</taxon>
        <taxon>Platyhelminthes</taxon>
        <taxon>Trematoda</taxon>
        <taxon>Digenea</taxon>
        <taxon>Plagiorchiida</taxon>
        <taxon>Troglotremata</taxon>
        <taxon>Troglotrematidae</taxon>
        <taxon>Paragonimus</taxon>
    </lineage>
</organism>
<dbReference type="Gene3D" id="1.20.120.1760">
    <property type="match status" value="1"/>
</dbReference>